<keyword evidence="2" id="KW-0812">Transmembrane</keyword>
<feature type="region of interest" description="Disordered" evidence="1">
    <location>
        <begin position="226"/>
        <end position="303"/>
    </location>
</feature>
<protein>
    <recommendedName>
        <fullName evidence="3">UBA domain-containing protein</fullName>
    </recommendedName>
</protein>
<dbReference type="SMART" id="SM00165">
    <property type="entry name" value="UBA"/>
    <property type="match status" value="1"/>
</dbReference>
<reference evidence="4" key="1">
    <citation type="submission" date="2021-01" db="EMBL/GenBank/DDBJ databases">
        <authorList>
            <person name="Corre E."/>
            <person name="Pelletier E."/>
            <person name="Niang G."/>
            <person name="Scheremetjew M."/>
            <person name="Finn R."/>
            <person name="Kale V."/>
            <person name="Holt S."/>
            <person name="Cochrane G."/>
            <person name="Meng A."/>
            <person name="Brown T."/>
            <person name="Cohen L."/>
        </authorList>
    </citation>
    <scope>NUCLEOTIDE SEQUENCE</scope>
    <source>
        <strain evidence="4">ATCC 50979</strain>
    </source>
</reference>
<dbReference type="Pfam" id="PF00627">
    <property type="entry name" value="UBA"/>
    <property type="match status" value="1"/>
</dbReference>
<feature type="transmembrane region" description="Helical" evidence="2">
    <location>
        <begin position="105"/>
        <end position="129"/>
    </location>
</feature>
<keyword evidence="2" id="KW-0472">Membrane</keyword>
<dbReference type="PROSITE" id="PS50030">
    <property type="entry name" value="UBA"/>
    <property type="match status" value="1"/>
</dbReference>
<dbReference type="EMBL" id="HBGL01003764">
    <property type="protein sequence ID" value="CAD9290757.1"/>
    <property type="molecule type" value="Transcribed_RNA"/>
</dbReference>
<accession>A0A7S1V7P5</accession>
<dbReference type="SUPFAM" id="SSF46934">
    <property type="entry name" value="UBA-like"/>
    <property type="match status" value="1"/>
</dbReference>
<name>A0A7S1V7P5_9EUKA</name>
<feature type="transmembrane region" description="Helical" evidence="2">
    <location>
        <begin position="74"/>
        <end position="93"/>
    </location>
</feature>
<feature type="transmembrane region" description="Helical" evidence="2">
    <location>
        <begin position="135"/>
        <end position="157"/>
    </location>
</feature>
<evidence type="ECO:0000313" key="4">
    <source>
        <dbReference type="EMBL" id="CAD9290757.1"/>
    </source>
</evidence>
<feature type="compositionally biased region" description="Low complexity" evidence="1">
    <location>
        <begin position="251"/>
        <end position="281"/>
    </location>
</feature>
<evidence type="ECO:0000256" key="2">
    <source>
        <dbReference type="SAM" id="Phobius"/>
    </source>
</evidence>
<evidence type="ECO:0000256" key="1">
    <source>
        <dbReference type="SAM" id="MobiDB-lite"/>
    </source>
</evidence>
<dbReference type="Gene3D" id="1.10.8.10">
    <property type="entry name" value="DNA helicase RuvA subunit, C-terminal domain"/>
    <property type="match status" value="1"/>
</dbReference>
<keyword evidence="2" id="KW-1133">Transmembrane helix</keyword>
<feature type="compositionally biased region" description="Pro residues" evidence="1">
    <location>
        <begin position="241"/>
        <end position="250"/>
    </location>
</feature>
<dbReference type="InterPro" id="IPR009060">
    <property type="entry name" value="UBA-like_sf"/>
</dbReference>
<organism evidence="4">
    <name type="scientific">Sexangularia sp. CB-2014</name>
    <dbReference type="NCBI Taxonomy" id="1486929"/>
    <lineage>
        <taxon>Eukaryota</taxon>
        <taxon>Amoebozoa</taxon>
        <taxon>Tubulinea</taxon>
        <taxon>Elardia</taxon>
        <taxon>Arcellinida</taxon>
        <taxon>Arcellinida incertae sedis</taxon>
        <taxon>Sexangularia</taxon>
    </lineage>
</organism>
<evidence type="ECO:0000259" key="3">
    <source>
        <dbReference type="PROSITE" id="PS50030"/>
    </source>
</evidence>
<dbReference type="AlphaFoldDB" id="A0A7S1V7P5"/>
<feature type="domain" description="UBA" evidence="3">
    <location>
        <begin position="308"/>
        <end position="348"/>
    </location>
</feature>
<proteinExistence type="predicted"/>
<gene>
    <name evidence="4" type="ORF">SSP0437_LOCUS2901</name>
</gene>
<sequence>MSSPPPPTPSLTHAPVTSFLLTSLSCTSISIHFLRLSPSLSLTTVQSSLAAAATTDSPLILALGGWMARLFLSQMHMSTPMLSLYVLLIIYSGRREERGLSSPSYASLLTSAHLAGIGLSIALAVLTVLPPPPPGPWAILGCIATRFILGPAPTATLTTRFPFTPTNKWLSYLVGAQALAAAGPYAWPHVAAGAAVALAHKYQLLPRHGFLPTSWFPTRPIFSAAQGAQAGPPYDTAARPPAQPQQPPLAQPRSWPRRAPASPAAGGTGSPSPARAPSGSAYLQTLSGPRPPTPEAAAPAAPAAPAVALDPEAVELLLDMGFSRVAVEHALRDAHNNVELATAMLLADTE</sequence>
<dbReference type="InterPro" id="IPR015940">
    <property type="entry name" value="UBA"/>
</dbReference>